<protein>
    <submittedName>
        <fullName evidence="2">Uncharacterized protein</fullName>
    </submittedName>
</protein>
<evidence type="ECO:0000313" key="3">
    <source>
        <dbReference type="Proteomes" id="UP000235672"/>
    </source>
</evidence>
<evidence type="ECO:0000256" key="1">
    <source>
        <dbReference type="SAM" id="MobiDB-lite"/>
    </source>
</evidence>
<gene>
    <name evidence="2" type="ORF">NA56DRAFT_37980</name>
</gene>
<evidence type="ECO:0000313" key="2">
    <source>
        <dbReference type="EMBL" id="PMD12147.1"/>
    </source>
</evidence>
<feature type="compositionally biased region" description="Acidic residues" evidence="1">
    <location>
        <begin position="589"/>
        <end position="601"/>
    </location>
</feature>
<name>A0A2J6PDN9_9HELO</name>
<feature type="non-terminal residue" evidence="2">
    <location>
        <position position="1"/>
    </location>
</feature>
<proteinExistence type="predicted"/>
<keyword evidence="3" id="KW-1185">Reference proteome</keyword>
<dbReference type="AlphaFoldDB" id="A0A2J6PDN9"/>
<feature type="region of interest" description="Disordered" evidence="1">
    <location>
        <begin position="557"/>
        <end position="619"/>
    </location>
</feature>
<accession>A0A2J6PDN9</accession>
<dbReference type="OrthoDB" id="3552082at2759"/>
<sequence length="619" mass="73970">KQFNYISESKKLTPSQVPSPQLFPLTVQIPFYFKSSMCLGTTITCRSCRREDIRFYPGGKCGEVKPFPAWHRIRGHTRRVRRCPECIRIRDYSFPDELEERNARFRRVYRRMKTLNRYCRGEQANPLPDEEFARYLEHPVIIDEEHGLGQNERRMDEPSQHVLRRDSFPLRRHFGQPPNGIFTQEAATVHNSTQIASWREYQAGQRFHAFNSLAAVEEPRVFRAEAELHSEDAVLARTVEHMEPCIRRQERVEAIEEVNDADLLIRDSFDTHMGLYRSPECQEEVLNADEDDRLPDYEDYEETADYYREHEEPEVSFYEWTIRSYEEDETHNVGFPTENALDEDLNHYEWYLRNFGTELQLNDFRLRRAEIANGYFDFISEKFNHVSFQQWLLEYNLRQEIRGQNQVTSTIEALELYWRDVLEDECDELQEEFHRSRTRWFEECRREFYGHARDEYSPLIERLRSLRAECERTTDWNNEHYFNLASVRENMGRICSILTTRIAMEREPTDEQWQRILETGREAVRQMRETMRQEPATREVNWNQLFAQLSEGWEVQHHSAVGDMDESEAEDVRTPRLHSRFLQQAPVAELDDYSEGEEVESWQDCSHEEAEPEWSSIGG</sequence>
<organism evidence="2 3">
    <name type="scientific">Hyaloscypha hepaticicola</name>
    <dbReference type="NCBI Taxonomy" id="2082293"/>
    <lineage>
        <taxon>Eukaryota</taxon>
        <taxon>Fungi</taxon>
        <taxon>Dikarya</taxon>
        <taxon>Ascomycota</taxon>
        <taxon>Pezizomycotina</taxon>
        <taxon>Leotiomycetes</taxon>
        <taxon>Helotiales</taxon>
        <taxon>Hyaloscyphaceae</taxon>
        <taxon>Hyaloscypha</taxon>
    </lineage>
</organism>
<reference evidence="2 3" key="1">
    <citation type="submission" date="2016-05" db="EMBL/GenBank/DDBJ databases">
        <title>A degradative enzymes factory behind the ericoid mycorrhizal symbiosis.</title>
        <authorList>
            <consortium name="DOE Joint Genome Institute"/>
            <person name="Martino E."/>
            <person name="Morin E."/>
            <person name="Grelet G."/>
            <person name="Kuo A."/>
            <person name="Kohler A."/>
            <person name="Daghino S."/>
            <person name="Barry K."/>
            <person name="Choi C."/>
            <person name="Cichocki N."/>
            <person name="Clum A."/>
            <person name="Copeland A."/>
            <person name="Hainaut M."/>
            <person name="Haridas S."/>
            <person name="Labutti K."/>
            <person name="Lindquist E."/>
            <person name="Lipzen A."/>
            <person name="Khouja H.-R."/>
            <person name="Murat C."/>
            <person name="Ohm R."/>
            <person name="Olson A."/>
            <person name="Spatafora J."/>
            <person name="Veneault-Fourrey C."/>
            <person name="Henrissat B."/>
            <person name="Grigoriev I."/>
            <person name="Martin F."/>
            <person name="Perotto S."/>
        </authorList>
    </citation>
    <scope>NUCLEOTIDE SEQUENCE [LARGE SCALE GENOMIC DNA]</scope>
    <source>
        <strain evidence="2 3">UAMH 7357</strain>
    </source>
</reference>
<dbReference type="EMBL" id="KZ613563">
    <property type="protein sequence ID" value="PMD12147.1"/>
    <property type="molecule type" value="Genomic_DNA"/>
</dbReference>
<dbReference type="Proteomes" id="UP000235672">
    <property type="component" value="Unassembled WGS sequence"/>
</dbReference>